<evidence type="ECO:0000256" key="9">
    <source>
        <dbReference type="SAM" id="SignalP"/>
    </source>
</evidence>
<feature type="chain" id="PRO_5020804532" evidence="9">
    <location>
        <begin position="23"/>
        <end position="305"/>
    </location>
</feature>
<evidence type="ECO:0000256" key="4">
    <source>
        <dbReference type="ARBA" id="ARBA00022764"/>
    </source>
</evidence>
<protein>
    <submittedName>
        <fullName evidence="10">Penicillin-insensitive murein endopeptidase</fullName>
    </submittedName>
</protein>
<evidence type="ECO:0000256" key="1">
    <source>
        <dbReference type="ARBA" id="ARBA00022670"/>
    </source>
</evidence>
<organism evidence="10 11">
    <name type="scientific">Camelimonas lactis</name>
    <dbReference type="NCBI Taxonomy" id="659006"/>
    <lineage>
        <taxon>Bacteria</taxon>
        <taxon>Pseudomonadati</taxon>
        <taxon>Pseudomonadota</taxon>
        <taxon>Alphaproteobacteria</taxon>
        <taxon>Hyphomicrobiales</taxon>
        <taxon>Chelatococcaceae</taxon>
        <taxon>Camelimonas</taxon>
    </lineage>
</organism>
<comment type="caution">
    <text evidence="10">The sequence shown here is derived from an EMBL/GenBank/DDBJ whole genome shotgun (WGS) entry which is preliminary data.</text>
</comment>
<keyword evidence="4" id="KW-0574">Periplasm</keyword>
<dbReference type="AlphaFoldDB" id="A0A4R2GU47"/>
<dbReference type="InterPro" id="IPR009045">
    <property type="entry name" value="Zn_M74/Hedgehog-like"/>
</dbReference>
<dbReference type="Proteomes" id="UP000294881">
    <property type="component" value="Unassembled WGS sequence"/>
</dbReference>
<evidence type="ECO:0000313" key="10">
    <source>
        <dbReference type="EMBL" id="TCO13388.1"/>
    </source>
</evidence>
<keyword evidence="1" id="KW-0645">Protease</keyword>
<proteinExistence type="predicted"/>
<evidence type="ECO:0000256" key="6">
    <source>
        <dbReference type="ARBA" id="ARBA00022833"/>
    </source>
</evidence>
<keyword evidence="2" id="KW-0479">Metal-binding</keyword>
<evidence type="ECO:0000256" key="8">
    <source>
        <dbReference type="PIRSR" id="PIRSR018455-2"/>
    </source>
</evidence>
<dbReference type="Gene3D" id="3.30.1380.10">
    <property type="match status" value="1"/>
</dbReference>
<feature type="disulfide bond" evidence="8">
    <location>
        <begin position="215"/>
        <end position="262"/>
    </location>
</feature>
<evidence type="ECO:0000256" key="2">
    <source>
        <dbReference type="ARBA" id="ARBA00022723"/>
    </source>
</evidence>
<gene>
    <name evidence="10" type="ORF">EV666_10699</name>
</gene>
<dbReference type="Pfam" id="PF03411">
    <property type="entry name" value="Peptidase_M74"/>
    <property type="match status" value="1"/>
</dbReference>
<evidence type="ECO:0000256" key="5">
    <source>
        <dbReference type="ARBA" id="ARBA00022801"/>
    </source>
</evidence>
<keyword evidence="6" id="KW-0862">Zinc</keyword>
<dbReference type="GO" id="GO:0006508">
    <property type="term" value="P:proteolysis"/>
    <property type="evidence" value="ECO:0007669"/>
    <property type="project" value="UniProtKB-KW"/>
</dbReference>
<dbReference type="GO" id="GO:0008237">
    <property type="term" value="F:metallopeptidase activity"/>
    <property type="evidence" value="ECO:0007669"/>
    <property type="project" value="UniProtKB-KW"/>
</dbReference>
<sequence length="305" mass="33508">MWTQLICLAVAGAALIASPAMAQENARQEAARRAQALKTLPPDAARRLFGQVTTAAPGAGHAVGFYSRGCYSGGVQMTNTGETWQVMRLSRNRSWGTPRLVRFLQKFSADAARVTGWQGILIGDMAQPRGGPMLTGHASHQLGIEADIWLRPMTDRVYSAAEREEISSTDLVRRDRLDIDPRTYTASHVQLLKLAASNSQVARVFVNPAIKKALCRDAGADRAWLRKIRPTWGHNYHFHVRLSCTGSESCRNQPPPPPGDGCGKELDWWFRPEVLHPKPRPPGKPPRALTMADLPPACQAVLQAP</sequence>
<reference evidence="10 11" key="1">
    <citation type="submission" date="2019-03" db="EMBL/GenBank/DDBJ databases">
        <title>Genomic Encyclopedia of Type Strains, Phase IV (KMG-IV): sequencing the most valuable type-strain genomes for metagenomic binning, comparative biology and taxonomic classification.</title>
        <authorList>
            <person name="Goeker M."/>
        </authorList>
    </citation>
    <scope>NUCLEOTIDE SEQUENCE [LARGE SCALE GENOMIC DNA]</scope>
    <source>
        <strain evidence="10 11">DSM 22958</strain>
    </source>
</reference>
<keyword evidence="11" id="KW-1185">Reference proteome</keyword>
<keyword evidence="8" id="KW-1015">Disulfide bond</keyword>
<evidence type="ECO:0000256" key="7">
    <source>
        <dbReference type="ARBA" id="ARBA00023049"/>
    </source>
</evidence>
<feature type="disulfide bond" evidence="8">
    <location>
        <begin position="244"/>
        <end position="250"/>
    </location>
</feature>
<keyword evidence="7" id="KW-0482">Metalloprotease</keyword>
<keyword evidence="5" id="KW-0378">Hydrolase</keyword>
<evidence type="ECO:0000313" key="11">
    <source>
        <dbReference type="Proteomes" id="UP000294881"/>
    </source>
</evidence>
<dbReference type="GO" id="GO:0030288">
    <property type="term" value="C:outer membrane-bounded periplasmic space"/>
    <property type="evidence" value="ECO:0007669"/>
    <property type="project" value="InterPro"/>
</dbReference>
<dbReference type="SUPFAM" id="SSF55166">
    <property type="entry name" value="Hedgehog/DD-peptidase"/>
    <property type="match status" value="1"/>
</dbReference>
<dbReference type="GO" id="GO:0004252">
    <property type="term" value="F:serine-type endopeptidase activity"/>
    <property type="evidence" value="ECO:0007669"/>
    <property type="project" value="InterPro"/>
</dbReference>
<dbReference type="PIRSF" id="PIRSF018455">
    <property type="entry name" value="MepA"/>
    <property type="match status" value="1"/>
</dbReference>
<evidence type="ECO:0000256" key="3">
    <source>
        <dbReference type="ARBA" id="ARBA00022729"/>
    </source>
</evidence>
<dbReference type="OrthoDB" id="1467367at2"/>
<feature type="disulfide bond" evidence="8">
    <location>
        <begin position="70"/>
        <end position="298"/>
    </location>
</feature>
<dbReference type="EMBL" id="SLWL01000006">
    <property type="protein sequence ID" value="TCO13388.1"/>
    <property type="molecule type" value="Genomic_DNA"/>
</dbReference>
<accession>A0A4R2GU47</accession>
<keyword evidence="3 9" id="KW-0732">Signal</keyword>
<feature type="signal peptide" evidence="9">
    <location>
        <begin position="1"/>
        <end position="22"/>
    </location>
</feature>
<dbReference type="GO" id="GO:0046872">
    <property type="term" value="F:metal ion binding"/>
    <property type="evidence" value="ECO:0007669"/>
    <property type="project" value="UniProtKB-KW"/>
</dbReference>
<dbReference type="NCBIfam" id="NF006947">
    <property type="entry name" value="PRK09429.1"/>
    <property type="match status" value="1"/>
</dbReference>
<dbReference type="RefSeq" id="WP_132006258.1">
    <property type="nucleotide sequence ID" value="NZ_JBHUNN010000002.1"/>
</dbReference>
<name>A0A4R2GU47_9HYPH</name>
<dbReference type="InterPro" id="IPR005073">
    <property type="entry name" value="Peptidase_M74"/>
</dbReference>